<feature type="non-terminal residue" evidence="1">
    <location>
        <position position="133"/>
    </location>
</feature>
<protein>
    <submittedName>
        <fullName evidence="1">CRISPR-associated protein Csy3</fullName>
    </submittedName>
</protein>
<dbReference type="InterPro" id="IPR013399">
    <property type="entry name" value="CRISPR-assoc_prot_Csy3"/>
</dbReference>
<gene>
    <name evidence="1" type="ORF">B2A_14717</name>
</gene>
<evidence type="ECO:0000313" key="1">
    <source>
        <dbReference type="EMBL" id="EQD28894.1"/>
    </source>
</evidence>
<organism evidence="1">
    <name type="scientific">mine drainage metagenome</name>
    <dbReference type="NCBI Taxonomy" id="410659"/>
    <lineage>
        <taxon>unclassified sequences</taxon>
        <taxon>metagenomes</taxon>
        <taxon>ecological metagenomes</taxon>
    </lineage>
</organism>
<sequence>MARRDMLAIMGTARKDSDKAGEFCADMIDMGRAALRDQKIGNAIRTIDTWYPGCDGTPIAVEPNGASLEKNVLFRDDKASGAMKLLTLVDEMHPGDGFDPRAAYLIALLVRGGVFSESAERGQKVKRRLTIAT</sequence>
<reference evidence="1" key="2">
    <citation type="journal article" date="2014" name="ISME J.">
        <title>Microbial stratification in low pH oxic and suboxic macroscopic growths along an acid mine drainage.</title>
        <authorList>
            <person name="Mendez-Garcia C."/>
            <person name="Mesa V."/>
            <person name="Sprenger R.R."/>
            <person name="Richter M."/>
            <person name="Diez M.S."/>
            <person name="Solano J."/>
            <person name="Bargiela R."/>
            <person name="Golyshina O.V."/>
            <person name="Manteca A."/>
            <person name="Ramos J.L."/>
            <person name="Gallego J.R."/>
            <person name="Llorente I."/>
            <person name="Martins Dos Santos V.A."/>
            <person name="Jensen O.N."/>
            <person name="Pelaez A.I."/>
            <person name="Sanchez J."/>
            <person name="Ferrer M."/>
        </authorList>
    </citation>
    <scope>NUCLEOTIDE SEQUENCE</scope>
</reference>
<dbReference type="EMBL" id="AUZZ01010696">
    <property type="protein sequence ID" value="EQD28894.1"/>
    <property type="molecule type" value="Genomic_DNA"/>
</dbReference>
<comment type="caution">
    <text evidence="1">The sequence shown here is derived from an EMBL/GenBank/DDBJ whole genome shotgun (WGS) entry which is preliminary data.</text>
</comment>
<dbReference type="AlphaFoldDB" id="T0ZJH4"/>
<name>T0ZJH4_9ZZZZ</name>
<proteinExistence type="predicted"/>
<accession>T0ZJH4</accession>
<reference evidence="1" key="1">
    <citation type="submission" date="2013-08" db="EMBL/GenBank/DDBJ databases">
        <authorList>
            <person name="Mendez C."/>
            <person name="Richter M."/>
            <person name="Ferrer M."/>
            <person name="Sanchez J."/>
        </authorList>
    </citation>
    <scope>NUCLEOTIDE SEQUENCE</scope>
</reference>
<dbReference type="Pfam" id="PF09615">
    <property type="entry name" value="Cas_Csy3"/>
    <property type="match status" value="1"/>
</dbReference>